<gene>
    <name evidence="3" type="ORF">MFIFM68171_03609</name>
</gene>
<proteinExistence type="predicted"/>
<protein>
    <recommendedName>
        <fullName evidence="5">BZIP domain-containing protein</fullName>
    </recommendedName>
</protein>
<name>A0ABQ0G6L2_9PEZI</name>
<keyword evidence="4" id="KW-1185">Reference proteome</keyword>
<sequence>MSARSVMGDKKQLDPSSAARIRNNQRRCRARRREYIEELKAKLREYERQGVQATLEMRQAARRVALENSRLRSLLASRGVRDEDVDQYLASFNGPATGALPATAPTRRTEKIDLLSPVSGPELSRHNMDGGIPCEPQTTNMSEPEWVALQQTSDLGNARPASPPDDGLGKSESERRPCGNASASALNTLAAVANASGWQTGCAPATEHSSQDALGVQGHEAQPSLGNEAASPLLSVKSPKTTHSHLEMSCTAAAHIMANFCMDRDEEIAREVLGCTGPNECLVKNTHLLQLLDSSEGV</sequence>
<feature type="compositionally biased region" description="Basic and acidic residues" evidence="2">
    <location>
        <begin position="167"/>
        <end position="177"/>
    </location>
</feature>
<evidence type="ECO:0000313" key="4">
    <source>
        <dbReference type="Proteomes" id="UP001628179"/>
    </source>
</evidence>
<evidence type="ECO:0000256" key="1">
    <source>
        <dbReference type="SAM" id="Coils"/>
    </source>
</evidence>
<comment type="caution">
    <text evidence="3">The sequence shown here is derived from an EMBL/GenBank/DDBJ whole genome shotgun (WGS) entry which is preliminary data.</text>
</comment>
<dbReference type="Proteomes" id="UP001628179">
    <property type="component" value="Unassembled WGS sequence"/>
</dbReference>
<dbReference type="EMBL" id="BAAFSV010000002">
    <property type="protein sequence ID" value="GAB1313399.1"/>
    <property type="molecule type" value="Genomic_DNA"/>
</dbReference>
<dbReference type="PANTHER" id="PTHR42070:SF1">
    <property type="entry name" value="FILAMENT ASSOCIATED PROTEIN, PUTATIVE (AFU_ORTHOLOGUE AFUA_8G06630)-RELATED"/>
    <property type="match status" value="1"/>
</dbReference>
<evidence type="ECO:0000313" key="3">
    <source>
        <dbReference type="EMBL" id="GAB1313399.1"/>
    </source>
</evidence>
<evidence type="ECO:0000256" key="2">
    <source>
        <dbReference type="SAM" id="MobiDB-lite"/>
    </source>
</evidence>
<feature type="region of interest" description="Disordered" evidence="2">
    <location>
        <begin position="155"/>
        <end position="180"/>
    </location>
</feature>
<accession>A0ABQ0G6L2</accession>
<keyword evidence="1" id="KW-0175">Coiled coil</keyword>
<feature type="coiled-coil region" evidence="1">
    <location>
        <begin position="29"/>
        <end position="63"/>
    </location>
</feature>
<reference evidence="3 4" key="1">
    <citation type="submission" date="2024-09" db="EMBL/GenBank/DDBJ databases">
        <title>Itraconazole resistance in Madurella fahalii resulting from another homologue of gene encoding cytochrome P450 14-alpha sterol demethylase (CYP51).</title>
        <authorList>
            <person name="Yoshioka I."/>
            <person name="Fahal A.H."/>
            <person name="Kaneko S."/>
            <person name="Yaguchi T."/>
        </authorList>
    </citation>
    <scope>NUCLEOTIDE SEQUENCE [LARGE SCALE GENOMIC DNA]</scope>
    <source>
        <strain evidence="3 4">IFM 68171</strain>
    </source>
</reference>
<evidence type="ECO:0008006" key="5">
    <source>
        <dbReference type="Google" id="ProtNLM"/>
    </source>
</evidence>
<dbReference type="RefSeq" id="XP_070915131.1">
    <property type="nucleotide sequence ID" value="XM_071059030.1"/>
</dbReference>
<organism evidence="3 4">
    <name type="scientific">Madurella fahalii</name>
    <dbReference type="NCBI Taxonomy" id="1157608"/>
    <lineage>
        <taxon>Eukaryota</taxon>
        <taxon>Fungi</taxon>
        <taxon>Dikarya</taxon>
        <taxon>Ascomycota</taxon>
        <taxon>Pezizomycotina</taxon>
        <taxon>Sordariomycetes</taxon>
        <taxon>Sordariomycetidae</taxon>
        <taxon>Sordariales</taxon>
        <taxon>Sordariales incertae sedis</taxon>
        <taxon>Madurella</taxon>
    </lineage>
</organism>
<dbReference type="PANTHER" id="PTHR42070">
    <property type="entry name" value="FILAMENT ASSOCIATED PROTEIN, PUTATIVE (AFU_ORTHOLOGUE AFUA_8G06630)-RELATED"/>
    <property type="match status" value="1"/>
</dbReference>
<feature type="region of interest" description="Disordered" evidence="2">
    <location>
        <begin position="1"/>
        <end position="27"/>
    </location>
</feature>
<dbReference type="GeneID" id="98174353"/>